<accession>A0ABQ9J785</accession>
<comment type="caution">
    <text evidence="2">The sequence shown here is derived from an EMBL/GenBank/DDBJ whole genome shotgun (WGS) entry which is preliminary data.</text>
</comment>
<dbReference type="Proteomes" id="UP001162164">
    <property type="component" value="Unassembled WGS sequence"/>
</dbReference>
<evidence type="ECO:0000313" key="2">
    <source>
        <dbReference type="EMBL" id="KAJ8973954.1"/>
    </source>
</evidence>
<dbReference type="PANTHER" id="PTHR47331:SF5">
    <property type="entry name" value="RIBONUCLEASE H"/>
    <property type="match status" value="1"/>
</dbReference>
<keyword evidence="3" id="KW-1185">Reference proteome</keyword>
<proteinExistence type="predicted"/>
<sequence length="768" mass="87448">MVMVVLMQLSHVVVVVEEVVVVIVVDKVALSGDWGRLGSRSIEKNSSHFDFDTAKDLSESTGFSKVSTEHGNVEVVRPGCPHLLLQELNRWASGGGTLPEVLPVKGPQASFRHYKRLFSRVPIGLERHSEGAWVTFEDFKHDFLDFGQRNVNILRWMVFRVYNVFTIQTLFVHAWDDYVLKETVKLARHAVLKAERGIECFPAWRVSVCLTLQVCSTIYESKQKNVPVKLQCWSLCPGRKHSGPVEPDSQVISTNNSSEFNKKSKSKRDLQYSGRRKLPQRADRLQKLVIMTDTQLNVLIPKKIIFKGNLTRFSKFLDKIKNSEPNKKQLVELELRMSKLESTLLNEFTQVQLDIDNFAEIPEASADSEADSEADSQELTNFESAYFSVLANAKDILNSQSCLLNNNSNLNSPSTSNQSPPSQNAIKHPRCQVANYRIAKIIKLPYEKWLEFRDLYVSLIHNCERPAAQCIKYLEFSATNYDVAWGILCERFENKELMVHNHIKALFNLREVKSDSPSAFRDLIDTISKNLKALDSLKVSIKGWDPLIIYLVLSKLDTETHRLWEQQRNVSSALPTLEELKEFLANQADFLEKVNLHKNKSKLRESHKVFVTSSDTSSNSDIKFSCYICKQPHSIYKCTQFLSFPVEKGKKKIESLKMCQNCLKKGHQADKCKFGHCKYCKEKHNSLLHINLQPNKSETSLESQEVTSNRTVTHCNYTSTGQVLLSTAVLQVEDVHGNGHSCKALLDSASMSEFHFSTICKQTRFASK</sequence>
<name>A0ABQ9J785_9CUCU</name>
<dbReference type="InterPro" id="IPR005312">
    <property type="entry name" value="DUF1759"/>
</dbReference>
<evidence type="ECO:0008006" key="4">
    <source>
        <dbReference type="Google" id="ProtNLM"/>
    </source>
</evidence>
<gene>
    <name evidence="2" type="ORF">NQ317_008007</name>
</gene>
<evidence type="ECO:0000256" key="1">
    <source>
        <dbReference type="SAM" id="MobiDB-lite"/>
    </source>
</evidence>
<dbReference type="PANTHER" id="PTHR47331">
    <property type="entry name" value="PHD-TYPE DOMAIN-CONTAINING PROTEIN"/>
    <property type="match status" value="1"/>
</dbReference>
<evidence type="ECO:0000313" key="3">
    <source>
        <dbReference type="Proteomes" id="UP001162164"/>
    </source>
</evidence>
<organism evidence="2 3">
    <name type="scientific">Molorchus minor</name>
    <dbReference type="NCBI Taxonomy" id="1323400"/>
    <lineage>
        <taxon>Eukaryota</taxon>
        <taxon>Metazoa</taxon>
        <taxon>Ecdysozoa</taxon>
        <taxon>Arthropoda</taxon>
        <taxon>Hexapoda</taxon>
        <taxon>Insecta</taxon>
        <taxon>Pterygota</taxon>
        <taxon>Neoptera</taxon>
        <taxon>Endopterygota</taxon>
        <taxon>Coleoptera</taxon>
        <taxon>Polyphaga</taxon>
        <taxon>Cucujiformia</taxon>
        <taxon>Chrysomeloidea</taxon>
        <taxon>Cerambycidae</taxon>
        <taxon>Lamiinae</taxon>
        <taxon>Monochamini</taxon>
        <taxon>Molorchus</taxon>
    </lineage>
</organism>
<feature type="region of interest" description="Disordered" evidence="1">
    <location>
        <begin position="243"/>
        <end position="276"/>
    </location>
</feature>
<reference evidence="2" key="1">
    <citation type="journal article" date="2023" name="Insect Mol. Biol.">
        <title>Genome sequencing provides insights into the evolution of gene families encoding plant cell wall-degrading enzymes in longhorned beetles.</title>
        <authorList>
            <person name="Shin N.R."/>
            <person name="Okamura Y."/>
            <person name="Kirsch R."/>
            <person name="Pauchet Y."/>
        </authorList>
    </citation>
    <scope>NUCLEOTIDE SEQUENCE</scope>
    <source>
        <strain evidence="2">MMC_N1</strain>
    </source>
</reference>
<protein>
    <recommendedName>
        <fullName evidence="4">CCHC-type domain-containing protein</fullName>
    </recommendedName>
</protein>
<dbReference type="EMBL" id="JAPWTJ010001076">
    <property type="protein sequence ID" value="KAJ8973954.1"/>
    <property type="molecule type" value="Genomic_DNA"/>
</dbReference>
<dbReference type="Pfam" id="PF03564">
    <property type="entry name" value="DUF1759"/>
    <property type="match status" value="1"/>
</dbReference>